<accession>A0AB38XN99</accession>
<feature type="domain" description="GP-PDE" evidence="1">
    <location>
        <begin position="4"/>
        <end position="244"/>
    </location>
</feature>
<proteinExistence type="predicted"/>
<dbReference type="PROSITE" id="PS51704">
    <property type="entry name" value="GP_PDE"/>
    <property type="match status" value="1"/>
</dbReference>
<protein>
    <submittedName>
        <fullName evidence="2">Glycerophosphoryl diester phosphodiesterase</fullName>
    </submittedName>
</protein>
<dbReference type="InterPro" id="IPR030395">
    <property type="entry name" value="GP_PDE_dom"/>
</dbReference>
<dbReference type="EMBL" id="CP116394">
    <property type="protein sequence ID" value="WCE45730.1"/>
    <property type="molecule type" value="Genomic_DNA"/>
</dbReference>
<dbReference type="Gene3D" id="3.20.20.190">
    <property type="entry name" value="Phosphatidylinositol (PI) phosphodiesterase"/>
    <property type="match status" value="1"/>
</dbReference>
<reference evidence="2" key="1">
    <citation type="submission" date="2023-01" db="EMBL/GenBank/DDBJ databases">
        <title>Comparative Genomic Analysis of the Clinically-Derived Winkia Strain NY0527 Provides Evidence into the Taxonomic Reassignment of Winkia neuii and Characterizes Their Virulence Traits.</title>
        <authorList>
            <person name="Cai X."/>
            <person name="Peng Y."/>
            <person name="Li M."/>
            <person name="Qiu Y."/>
            <person name="Wang Y."/>
            <person name="Xu L."/>
            <person name="Hou Q."/>
        </authorList>
    </citation>
    <scope>NUCLEOTIDE SEQUENCE</scope>
    <source>
        <strain evidence="2">NY0527</strain>
    </source>
</reference>
<dbReference type="Pfam" id="PF03009">
    <property type="entry name" value="GDPD"/>
    <property type="match status" value="1"/>
</dbReference>
<dbReference type="PROSITE" id="PS50007">
    <property type="entry name" value="PIPLC_X_DOMAIN"/>
    <property type="match status" value="1"/>
</dbReference>
<gene>
    <name evidence="2" type="ORF">PIG85_08775</name>
</gene>
<dbReference type="Proteomes" id="UP001211044">
    <property type="component" value="Chromosome"/>
</dbReference>
<dbReference type="CDD" id="cd08562">
    <property type="entry name" value="GDPD_EcUgpQ_like"/>
    <property type="match status" value="1"/>
</dbReference>
<dbReference type="KEGG" id="wne:PIG85_08775"/>
<evidence type="ECO:0000313" key="3">
    <source>
        <dbReference type="Proteomes" id="UP001211044"/>
    </source>
</evidence>
<dbReference type="SUPFAM" id="SSF51695">
    <property type="entry name" value="PLC-like phosphodiesterases"/>
    <property type="match status" value="1"/>
</dbReference>
<dbReference type="GO" id="GO:0008081">
    <property type="term" value="F:phosphoric diester hydrolase activity"/>
    <property type="evidence" value="ECO:0007669"/>
    <property type="project" value="InterPro"/>
</dbReference>
<organism evidence="2 3">
    <name type="scientific">Winkia neuii subsp. anitrata</name>
    <dbReference type="NCBI Taxonomy" id="29318"/>
    <lineage>
        <taxon>Bacteria</taxon>
        <taxon>Bacillati</taxon>
        <taxon>Actinomycetota</taxon>
        <taxon>Actinomycetes</taxon>
        <taxon>Actinomycetales</taxon>
        <taxon>Actinomycetaceae</taxon>
        <taxon>Winkia</taxon>
    </lineage>
</organism>
<evidence type="ECO:0000259" key="1">
    <source>
        <dbReference type="PROSITE" id="PS51704"/>
    </source>
</evidence>
<dbReference type="RefSeq" id="WP_271694518.1">
    <property type="nucleotide sequence ID" value="NZ_CP116394.1"/>
</dbReference>
<dbReference type="AlphaFoldDB" id="A0AB38XN99"/>
<dbReference type="GO" id="GO:0006629">
    <property type="term" value="P:lipid metabolic process"/>
    <property type="evidence" value="ECO:0007669"/>
    <property type="project" value="InterPro"/>
</dbReference>
<dbReference type="PANTHER" id="PTHR46211:SF1">
    <property type="entry name" value="GLYCEROPHOSPHODIESTER PHOSPHODIESTERASE, CYTOPLASMIC"/>
    <property type="match status" value="1"/>
</dbReference>
<dbReference type="InterPro" id="IPR017946">
    <property type="entry name" value="PLC-like_Pdiesterase_TIM-brl"/>
</dbReference>
<dbReference type="PANTHER" id="PTHR46211">
    <property type="entry name" value="GLYCEROPHOSPHORYL DIESTER PHOSPHODIESTERASE"/>
    <property type="match status" value="1"/>
</dbReference>
<name>A0AB38XN99_9ACTO</name>
<sequence length="244" mass="27717">MIEKTIFAHRGANRLAPENTMAAFRAAFEHGAKWIETDVDIDKDGTPIICHDATLDRTTDHTGRFYDLTDEEVAKVDAGSWFSKDFKGEHLPTLHELVDFLNETGMNANIELKANEEGKERSELLVKKVAEELARVEKSQIIVSSFSFLLLYKIKQLAPETVIGALWETCALYDDWRSVLEMLGAEYVHPEDAGLTKERIQEFRDFGVGVNVWTVNDPARINQLFHWGATGVFTDISHQLTDRY</sequence>
<evidence type="ECO:0000313" key="2">
    <source>
        <dbReference type="EMBL" id="WCE45730.1"/>
    </source>
</evidence>